<organism evidence="16 17">
    <name type="scientific">Genlisea aurea</name>
    <dbReference type="NCBI Taxonomy" id="192259"/>
    <lineage>
        <taxon>Eukaryota</taxon>
        <taxon>Viridiplantae</taxon>
        <taxon>Streptophyta</taxon>
        <taxon>Embryophyta</taxon>
        <taxon>Tracheophyta</taxon>
        <taxon>Spermatophyta</taxon>
        <taxon>Magnoliopsida</taxon>
        <taxon>eudicotyledons</taxon>
        <taxon>Gunneridae</taxon>
        <taxon>Pentapetalae</taxon>
        <taxon>asterids</taxon>
        <taxon>lamiids</taxon>
        <taxon>Lamiales</taxon>
        <taxon>Lentibulariaceae</taxon>
        <taxon>Genlisea</taxon>
    </lineage>
</organism>
<evidence type="ECO:0000256" key="4">
    <source>
        <dbReference type="ARBA" id="ARBA00009373"/>
    </source>
</evidence>
<dbReference type="SUPFAM" id="SSF53955">
    <property type="entry name" value="Lysozyme-like"/>
    <property type="match status" value="1"/>
</dbReference>
<comment type="caution">
    <text evidence="16">The sequence shown here is derived from an EMBL/GenBank/DDBJ whole genome shotgun (WGS) entry which is preliminary data.</text>
</comment>
<evidence type="ECO:0000256" key="9">
    <source>
        <dbReference type="ARBA" id="ARBA00022821"/>
    </source>
</evidence>
<dbReference type="Gene3D" id="1.10.530.10">
    <property type="match status" value="1"/>
</dbReference>
<evidence type="ECO:0000313" key="17">
    <source>
        <dbReference type="Proteomes" id="UP000015453"/>
    </source>
</evidence>
<comment type="similarity">
    <text evidence="4">Belongs to the glycosyl hydrolase 19 family. Chitinase class I subfamily.</text>
</comment>
<dbReference type="GO" id="GO:0008061">
    <property type="term" value="F:chitin binding"/>
    <property type="evidence" value="ECO:0007669"/>
    <property type="project" value="UniProtKB-UniRule"/>
</dbReference>
<dbReference type="EMBL" id="AUSU01001741">
    <property type="protein sequence ID" value="EPS70285.1"/>
    <property type="molecule type" value="Genomic_DNA"/>
</dbReference>
<feature type="domain" description="Chitin-binding type-1" evidence="15">
    <location>
        <begin position="1"/>
        <end position="26"/>
    </location>
</feature>
<dbReference type="GO" id="GO:0005773">
    <property type="term" value="C:vacuole"/>
    <property type="evidence" value="ECO:0007669"/>
    <property type="project" value="UniProtKB-SubCell"/>
</dbReference>
<dbReference type="InterPro" id="IPR001002">
    <property type="entry name" value="Chitin-bd_1"/>
</dbReference>
<dbReference type="SUPFAM" id="SSF57016">
    <property type="entry name" value="Plant lectins/antimicrobial peptides"/>
    <property type="match status" value="1"/>
</dbReference>
<keyword evidence="13" id="KW-0624">Polysaccharide degradation</keyword>
<keyword evidence="17" id="KW-1185">Reference proteome</keyword>
<comment type="catalytic activity">
    <reaction evidence="1">
        <text>Random endo-hydrolysis of N-acetyl-beta-D-glucosaminide (1-&gt;4)-beta-linkages in chitin and chitodextrins.</text>
        <dbReference type="EC" id="3.2.1.14"/>
    </reaction>
</comment>
<keyword evidence="10" id="KW-0146">Chitin degradation</keyword>
<dbReference type="EC" id="3.2.1.14" evidence="5"/>
<dbReference type="OrthoDB" id="617225at2759"/>
<dbReference type="InterPro" id="IPR000726">
    <property type="entry name" value="Glyco_hydro_19_cat"/>
</dbReference>
<reference evidence="16 17" key="1">
    <citation type="journal article" date="2013" name="BMC Genomics">
        <title>The miniature genome of a carnivorous plant Genlisea aurea contains a low number of genes and short non-coding sequences.</title>
        <authorList>
            <person name="Leushkin E.V."/>
            <person name="Sutormin R.A."/>
            <person name="Nabieva E.R."/>
            <person name="Penin A.A."/>
            <person name="Kondrashov A.S."/>
            <person name="Logacheva M.D."/>
        </authorList>
    </citation>
    <scope>NUCLEOTIDE SEQUENCE [LARGE SCALE GENOMIC DNA]</scope>
</reference>
<dbReference type="Gene3D" id="3.30.60.10">
    <property type="entry name" value="Endochitinase-like"/>
    <property type="match status" value="1"/>
</dbReference>
<sequence length="120" mass="12723">CCSQWGYCGTTQEYCGLGCRNGSCWKDPPQPPSAQLSASSSIAPEISDSSIVTPEFFDSISARRRGEDCAGNGFYTREGFLKAAAAFPQFAAGGSANDSSREVAAFFAHVAQDTQSKSFI</sequence>
<evidence type="ECO:0000256" key="13">
    <source>
        <dbReference type="ARBA" id="ARBA00023326"/>
    </source>
</evidence>
<dbReference type="InterPro" id="IPR023346">
    <property type="entry name" value="Lysozyme-like_dom_sf"/>
</dbReference>
<comment type="function">
    <text evidence="2">Defense against chitin-containing fungal pathogens.</text>
</comment>
<keyword evidence="6" id="KW-0926">Vacuole</keyword>
<evidence type="ECO:0000256" key="6">
    <source>
        <dbReference type="ARBA" id="ARBA00022554"/>
    </source>
</evidence>
<evidence type="ECO:0000256" key="11">
    <source>
        <dbReference type="ARBA" id="ARBA00023277"/>
    </source>
</evidence>
<dbReference type="CDD" id="cd00035">
    <property type="entry name" value="ChtBD1"/>
    <property type="match status" value="1"/>
</dbReference>
<keyword evidence="12" id="KW-0326">Glycosidase</keyword>
<dbReference type="PROSITE" id="PS00773">
    <property type="entry name" value="CHITINASE_19_1"/>
    <property type="match status" value="1"/>
</dbReference>
<dbReference type="GO" id="GO:0006032">
    <property type="term" value="P:chitin catabolic process"/>
    <property type="evidence" value="ECO:0007669"/>
    <property type="project" value="UniProtKB-KW"/>
</dbReference>
<dbReference type="GO" id="GO:0008843">
    <property type="term" value="F:endochitinase activity"/>
    <property type="evidence" value="ECO:0007669"/>
    <property type="project" value="UniProtKB-EC"/>
</dbReference>
<keyword evidence="14" id="KW-1015">Disulfide bond</keyword>
<evidence type="ECO:0000256" key="5">
    <source>
        <dbReference type="ARBA" id="ARBA00012729"/>
    </source>
</evidence>
<evidence type="ECO:0000256" key="8">
    <source>
        <dbReference type="ARBA" id="ARBA00022801"/>
    </source>
</evidence>
<evidence type="ECO:0000256" key="14">
    <source>
        <dbReference type="PROSITE-ProRule" id="PRU00261"/>
    </source>
</evidence>
<evidence type="ECO:0000256" key="10">
    <source>
        <dbReference type="ARBA" id="ARBA00023024"/>
    </source>
</evidence>
<evidence type="ECO:0000259" key="15">
    <source>
        <dbReference type="PROSITE" id="PS50941"/>
    </source>
</evidence>
<dbReference type="Proteomes" id="UP000015453">
    <property type="component" value="Unassembled WGS sequence"/>
</dbReference>
<feature type="disulfide bond" evidence="14">
    <location>
        <begin position="1"/>
        <end position="15"/>
    </location>
</feature>
<protein>
    <recommendedName>
        <fullName evidence="5">chitinase</fullName>
        <ecNumber evidence="5">3.2.1.14</ecNumber>
    </recommendedName>
</protein>
<dbReference type="InterPro" id="IPR036861">
    <property type="entry name" value="Endochitinase-like_sf"/>
</dbReference>
<keyword evidence="7 14" id="KW-0147">Chitin-binding</keyword>
<comment type="subcellular location">
    <subcellularLocation>
        <location evidence="3">Vacuole</location>
    </subcellularLocation>
</comment>
<evidence type="ECO:0000256" key="3">
    <source>
        <dbReference type="ARBA" id="ARBA00004116"/>
    </source>
</evidence>
<comment type="caution">
    <text evidence="14">Lacks conserved residue(s) required for the propagation of feature annotation.</text>
</comment>
<dbReference type="PANTHER" id="PTHR22595:SF197">
    <property type="entry name" value="CHITINASE FAMILY PROTEIN"/>
    <property type="match status" value="1"/>
</dbReference>
<dbReference type="PROSITE" id="PS50941">
    <property type="entry name" value="CHIT_BIND_I_2"/>
    <property type="match status" value="1"/>
</dbReference>
<keyword evidence="9" id="KW-0611">Plant defense</keyword>
<evidence type="ECO:0000256" key="1">
    <source>
        <dbReference type="ARBA" id="ARBA00000822"/>
    </source>
</evidence>
<dbReference type="PANTHER" id="PTHR22595">
    <property type="entry name" value="CHITINASE-RELATED"/>
    <property type="match status" value="1"/>
</dbReference>
<evidence type="ECO:0000313" key="16">
    <source>
        <dbReference type="EMBL" id="EPS70285.1"/>
    </source>
</evidence>
<evidence type="ECO:0000256" key="12">
    <source>
        <dbReference type="ARBA" id="ARBA00023295"/>
    </source>
</evidence>
<feature type="non-terminal residue" evidence="16">
    <location>
        <position position="1"/>
    </location>
</feature>
<name>S8CTV8_9LAMI</name>
<evidence type="ECO:0000256" key="2">
    <source>
        <dbReference type="ARBA" id="ARBA00003102"/>
    </source>
</evidence>
<dbReference type="AlphaFoldDB" id="S8CTV8"/>
<dbReference type="Pfam" id="PF00182">
    <property type="entry name" value="Glyco_hydro_19"/>
    <property type="match status" value="1"/>
</dbReference>
<accession>S8CTV8</accession>
<dbReference type="GO" id="GO:0000272">
    <property type="term" value="P:polysaccharide catabolic process"/>
    <property type="evidence" value="ECO:0007669"/>
    <property type="project" value="UniProtKB-KW"/>
</dbReference>
<gene>
    <name evidence="16" type="ORF">M569_04475</name>
</gene>
<evidence type="ECO:0000256" key="7">
    <source>
        <dbReference type="ARBA" id="ARBA00022669"/>
    </source>
</evidence>
<keyword evidence="11" id="KW-0119">Carbohydrate metabolism</keyword>
<keyword evidence="8" id="KW-0378">Hydrolase</keyword>
<proteinExistence type="inferred from homology"/>
<dbReference type="GO" id="GO:0006952">
    <property type="term" value="P:defense response"/>
    <property type="evidence" value="ECO:0007669"/>
    <property type="project" value="UniProtKB-KW"/>
</dbReference>
<dbReference type="GO" id="GO:0016998">
    <property type="term" value="P:cell wall macromolecule catabolic process"/>
    <property type="evidence" value="ECO:0007669"/>
    <property type="project" value="InterPro"/>
</dbReference>
<feature type="non-terminal residue" evidence="16">
    <location>
        <position position="120"/>
    </location>
</feature>